<organism evidence="2 3">
    <name type="scientific">Bacillus fungorum</name>
    <dbReference type="NCBI Taxonomy" id="2039284"/>
    <lineage>
        <taxon>Bacteria</taxon>
        <taxon>Bacillati</taxon>
        <taxon>Bacillota</taxon>
        <taxon>Bacilli</taxon>
        <taxon>Bacillales</taxon>
        <taxon>Bacillaceae</taxon>
        <taxon>Bacillus</taxon>
    </lineage>
</organism>
<dbReference type="Proteomes" id="UP000228484">
    <property type="component" value="Unassembled WGS sequence"/>
</dbReference>
<evidence type="ECO:0000313" key="3">
    <source>
        <dbReference type="Proteomes" id="UP000228484"/>
    </source>
</evidence>
<dbReference type="AlphaFoldDB" id="A0A2G6Q4H4"/>
<accession>A0A2G6Q4H4</accession>
<comment type="caution">
    <text evidence="2">The sequence shown here is derived from an EMBL/GenBank/DDBJ whole genome shotgun (WGS) entry which is preliminary data.</text>
</comment>
<keyword evidence="1" id="KW-1133">Transmembrane helix</keyword>
<proteinExistence type="predicted"/>
<keyword evidence="1" id="KW-0472">Membrane</keyword>
<reference evidence="2 3" key="1">
    <citation type="submission" date="2017-09" db="EMBL/GenBank/DDBJ databases">
        <title>Biocontrol bacteria screening and application from spent mushroom substrate.</title>
        <authorList>
            <person name="Sun X."/>
        </authorList>
    </citation>
    <scope>NUCLEOTIDE SEQUENCE [LARGE SCALE GENOMIC DNA]</scope>
    <source>
        <strain evidence="2 3">100374</strain>
    </source>
</reference>
<protein>
    <submittedName>
        <fullName evidence="2">Uncharacterized protein</fullName>
    </submittedName>
</protein>
<gene>
    <name evidence="2" type="ORF">CO726_30660</name>
</gene>
<evidence type="ECO:0000256" key="1">
    <source>
        <dbReference type="SAM" id="Phobius"/>
    </source>
</evidence>
<feature type="transmembrane region" description="Helical" evidence="1">
    <location>
        <begin position="28"/>
        <end position="51"/>
    </location>
</feature>
<dbReference type="EMBL" id="NWUW01000102">
    <property type="protein sequence ID" value="PIE91718.1"/>
    <property type="molecule type" value="Genomic_DNA"/>
</dbReference>
<keyword evidence="3" id="KW-1185">Reference proteome</keyword>
<sequence>MYIIVFPITLFISLNIYQWIAKNDYSFTSYIIQNLTITTIALITGFIAYLITKKYLLNTF</sequence>
<keyword evidence="1" id="KW-0812">Transmembrane</keyword>
<name>A0A2G6Q4H4_9BACI</name>
<evidence type="ECO:0000313" key="2">
    <source>
        <dbReference type="EMBL" id="PIE91718.1"/>
    </source>
</evidence>